<accession>A0A7C1GPJ7</accession>
<proteinExistence type="predicted"/>
<dbReference type="EMBL" id="DSAY01000076">
    <property type="protein sequence ID" value="HDP14972.1"/>
    <property type="molecule type" value="Genomic_DNA"/>
</dbReference>
<feature type="domain" description="HD-CE" evidence="1">
    <location>
        <begin position="8"/>
        <end position="213"/>
    </location>
</feature>
<evidence type="ECO:0000259" key="1">
    <source>
        <dbReference type="Pfam" id="PF24391"/>
    </source>
</evidence>
<dbReference type="InterPro" id="IPR056471">
    <property type="entry name" value="HD-CE"/>
</dbReference>
<dbReference type="SUPFAM" id="SSF109604">
    <property type="entry name" value="HD-domain/PDEase-like"/>
    <property type="match status" value="1"/>
</dbReference>
<dbReference type="Gene3D" id="1.10.3210.10">
    <property type="entry name" value="Hypothetical protein af1432"/>
    <property type="match status" value="1"/>
</dbReference>
<protein>
    <recommendedName>
        <fullName evidence="1">HD-CE domain-containing protein</fullName>
    </recommendedName>
</protein>
<gene>
    <name evidence="2" type="ORF">ENN26_04235</name>
</gene>
<dbReference type="AlphaFoldDB" id="A0A7C1GPJ7"/>
<evidence type="ECO:0000313" key="2">
    <source>
        <dbReference type="EMBL" id="HDP14972.1"/>
    </source>
</evidence>
<comment type="caution">
    <text evidence="2">The sequence shown here is derived from an EMBL/GenBank/DDBJ whole genome shotgun (WGS) entry which is preliminary data.</text>
</comment>
<name>A0A7C1GPJ7_9CREN</name>
<reference evidence="2" key="1">
    <citation type="journal article" date="2020" name="mSystems">
        <title>Genome- and Community-Level Interaction Insights into Carbon Utilization and Element Cycling Functions of Hydrothermarchaeota in Hydrothermal Sediment.</title>
        <authorList>
            <person name="Zhou Z."/>
            <person name="Liu Y."/>
            <person name="Xu W."/>
            <person name="Pan J."/>
            <person name="Luo Z.H."/>
            <person name="Li M."/>
        </authorList>
    </citation>
    <scope>NUCLEOTIDE SEQUENCE [LARGE SCALE GENOMIC DNA]</scope>
    <source>
        <strain evidence="2">SpSt-116</strain>
    </source>
</reference>
<dbReference type="Pfam" id="PF24391">
    <property type="entry name" value="HD-CE"/>
    <property type="match status" value="1"/>
</dbReference>
<sequence length="368" mass="42301">MPPPIDALINCSSYLHDVGMSLPISFINELRLTVHEISDDSPEVGNKVKSCPSFLRDGHVYFPEKYSEKYTISLPKEVADLIRTIHPWLSSKYTTATFGFRKILSEEVPEKSSVKEAFLRALSTIIKYHSSKIDLRTRPREEKILDYRIDVVQLAAILRLADALDISKKRTKHAFDAWKGLFSDKPSQLKHWFFKWSIDKVEVKRGEISIRITPSEDKYEEIGKIIGVALFELGDNVAKDYNAYLEMINRPFQFNIVLPTSQKVAVDLSELKQCYKTVTDTPLYRSIISHIPSTEVEFLSIVRDLEERFNKEAVSLTEENCKGNKATKPDSLDLLAQSLYTQKGYSTIIEKLKHINCVKRLLQQFNFD</sequence>
<organism evidence="2">
    <name type="scientific">Thermofilum adornatum</name>
    <dbReference type="NCBI Taxonomy" id="1365176"/>
    <lineage>
        <taxon>Archaea</taxon>
        <taxon>Thermoproteota</taxon>
        <taxon>Thermoprotei</taxon>
        <taxon>Thermofilales</taxon>
        <taxon>Thermofilaceae</taxon>
        <taxon>Thermofilum</taxon>
    </lineage>
</organism>